<keyword evidence="3" id="KW-1185">Reference proteome</keyword>
<protein>
    <submittedName>
        <fullName evidence="2">Uncharacterized protein</fullName>
    </submittedName>
</protein>
<organism evidence="2 3">
    <name type="scientific">Vespula pensylvanica</name>
    <name type="common">Western yellow jacket</name>
    <name type="synonym">Wasp</name>
    <dbReference type="NCBI Taxonomy" id="30213"/>
    <lineage>
        <taxon>Eukaryota</taxon>
        <taxon>Metazoa</taxon>
        <taxon>Ecdysozoa</taxon>
        <taxon>Arthropoda</taxon>
        <taxon>Hexapoda</taxon>
        <taxon>Insecta</taxon>
        <taxon>Pterygota</taxon>
        <taxon>Neoptera</taxon>
        <taxon>Endopterygota</taxon>
        <taxon>Hymenoptera</taxon>
        <taxon>Apocrita</taxon>
        <taxon>Aculeata</taxon>
        <taxon>Vespoidea</taxon>
        <taxon>Vespidae</taxon>
        <taxon>Vespinae</taxon>
        <taxon>Vespula</taxon>
    </lineage>
</organism>
<evidence type="ECO:0000313" key="3">
    <source>
        <dbReference type="Proteomes" id="UP000600918"/>
    </source>
</evidence>
<evidence type="ECO:0000313" key="2">
    <source>
        <dbReference type="EMBL" id="KAF7431920.1"/>
    </source>
</evidence>
<reference evidence="2" key="1">
    <citation type="journal article" date="2020" name="G3 (Bethesda)">
        <title>High-Quality Assemblies for Three Invasive Social Wasps from the &lt;i&gt;Vespula&lt;/i&gt; Genus.</title>
        <authorList>
            <person name="Harrop T.W.R."/>
            <person name="Guhlin J."/>
            <person name="McLaughlin G.M."/>
            <person name="Permina E."/>
            <person name="Stockwell P."/>
            <person name="Gilligan J."/>
            <person name="Le Lec M.F."/>
            <person name="Gruber M.A.M."/>
            <person name="Quinn O."/>
            <person name="Lovegrove M."/>
            <person name="Duncan E.J."/>
            <person name="Remnant E.J."/>
            <person name="Van Eeckhoven J."/>
            <person name="Graham B."/>
            <person name="Knapp R.A."/>
            <person name="Langford K.W."/>
            <person name="Kronenberg Z."/>
            <person name="Press M.O."/>
            <person name="Eacker S.M."/>
            <person name="Wilson-Rankin E.E."/>
            <person name="Purcell J."/>
            <person name="Lester P.J."/>
            <person name="Dearden P.K."/>
        </authorList>
    </citation>
    <scope>NUCLEOTIDE SEQUENCE</scope>
    <source>
        <strain evidence="2">Volc-1</strain>
    </source>
</reference>
<dbReference type="EMBL" id="JACSDY010000003">
    <property type="protein sequence ID" value="KAF7431920.1"/>
    <property type="molecule type" value="Genomic_DNA"/>
</dbReference>
<sequence length="119" mass="13327">MILRGWYLAKALRKRGQRPATSRDSIRHSRNGSVHTEKLKYHGESLPRTLGMWPALEEIGSECYRRRSPAVIAAATATTTAAAAAAAAAIPRHRDLTKQTRAKREMRENDKNYGEKGKK</sequence>
<accession>A0A834P955</accession>
<feature type="region of interest" description="Disordered" evidence="1">
    <location>
        <begin position="90"/>
        <end position="119"/>
    </location>
</feature>
<dbReference type="AlphaFoldDB" id="A0A834P955"/>
<name>A0A834P955_VESPE</name>
<feature type="compositionally biased region" description="Basic and acidic residues" evidence="1">
    <location>
        <begin position="92"/>
        <end position="119"/>
    </location>
</feature>
<comment type="caution">
    <text evidence="2">The sequence shown here is derived from an EMBL/GenBank/DDBJ whole genome shotgun (WGS) entry which is preliminary data.</text>
</comment>
<feature type="region of interest" description="Disordered" evidence="1">
    <location>
        <begin position="14"/>
        <end position="40"/>
    </location>
</feature>
<proteinExistence type="predicted"/>
<dbReference type="Proteomes" id="UP000600918">
    <property type="component" value="Unassembled WGS sequence"/>
</dbReference>
<evidence type="ECO:0000256" key="1">
    <source>
        <dbReference type="SAM" id="MobiDB-lite"/>
    </source>
</evidence>
<gene>
    <name evidence="2" type="ORF">H0235_004844</name>
</gene>